<feature type="domain" description="Heterokaryon incompatibility" evidence="2">
    <location>
        <begin position="24"/>
        <end position="118"/>
    </location>
</feature>
<name>A0A371CMA2_9APHY</name>
<dbReference type="Pfam" id="PF06985">
    <property type="entry name" value="HET"/>
    <property type="match status" value="1"/>
</dbReference>
<evidence type="ECO:0000259" key="2">
    <source>
        <dbReference type="Pfam" id="PF06985"/>
    </source>
</evidence>
<dbReference type="PANTHER" id="PTHR10622:SF10">
    <property type="entry name" value="HET DOMAIN-CONTAINING PROTEIN"/>
    <property type="match status" value="1"/>
</dbReference>
<dbReference type="STRING" id="139420.A0A371CMA2"/>
<protein>
    <submittedName>
        <fullName evidence="4">HET-domain-containing protein</fullName>
    </submittedName>
</protein>
<evidence type="ECO:0000256" key="1">
    <source>
        <dbReference type="SAM" id="MobiDB-lite"/>
    </source>
</evidence>
<reference evidence="4 5" key="1">
    <citation type="journal article" date="2018" name="Biotechnol. Biofuels">
        <title>Integrative visual omics of the white-rot fungus Polyporus brumalis exposes the biotechnological potential of its oxidative enzymes for delignifying raw plant biomass.</title>
        <authorList>
            <person name="Miyauchi S."/>
            <person name="Rancon A."/>
            <person name="Drula E."/>
            <person name="Hage H."/>
            <person name="Chaduli D."/>
            <person name="Favel A."/>
            <person name="Grisel S."/>
            <person name="Henrissat B."/>
            <person name="Herpoel-Gimbert I."/>
            <person name="Ruiz-Duenas F.J."/>
            <person name="Chevret D."/>
            <person name="Hainaut M."/>
            <person name="Lin J."/>
            <person name="Wang M."/>
            <person name="Pangilinan J."/>
            <person name="Lipzen A."/>
            <person name="Lesage-Meessen L."/>
            <person name="Navarro D."/>
            <person name="Riley R."/>
            <person name="Grigoriev I.V."/>
            <person name="Zhou S."/>
            <person name="Raouche S."/>
            <person name="Rosso M.N."/>
        </authorList>
    </citation>
    <scope>NUCLEOTIDE SEQUENCE [LARGE SCALE GENOMIC DNA]</scope>
    <source>
        <strain evidence="4 5">BRFM 1820</strain>
    </source>
</reference>
<dbReference type="Pfam" id="PF26640">
    <property type="entry name" value="DUF8212"/>
    <property type="match status" value="1"/>
</dbReference>
<evidence type="ECO:0000313" key="5">
    <source>
        <dbReference type="Proteomes" id="UP000256964"/>
    </source>
</evidence>
<dbReference type="EMBL" id="KZ857513">
    <property type="protein sequence ID" value="RDX41411.1"/>
    <property type="molecule type" value="Genomic_DNA"/>
</dbReference>
<evidence type="ECO:0000259" key="3">
    <source>
        <dbReference type="Pfam" id="PF26640"/>
    </source>
</evidence>
<accession>A0A371CMA2</accession>
<dbReference type="OrthoDB" id="2746912at2759"/>
<keyword evidence="5" id="KW-1185">Reference proteome</keyword>
<feature type="domain" description="DUF8212" evidence="3">
    <location>
        <begin position="226"/>
        <end position="332"/>
    </location>
</feature>
<evidence type="ECO:0000313" key="4">
    <source>
        <dbReference type="EMBL" id="RDX41411.1"/>
    </source>
</evidence>
<dbReference type="InterPro" id="IPR010730">
    <property type="entry name" value="HET"/>
</dbReference>
<dbReference type="InterPro" id="IPR058525">
    <property type="entry name" value="DUF8212"/>
</dbReference>
<feature type="region of interest" description="Disordered" evidence="1">
    <location>
        <begin position="687"/>
        <end position="706"/>
    </location>
</feature>
<feature type="compositionally biased region" description="Polar residues" evidence="1">
    <location>
        <begin position="691"/>
        <end position="706"/>
    </location>
</feature>
<gene>
    <name evidence="4" type="ORF">OH76DRAFT_218182</name>
</gene>
<dbReference type="PANTHER" id="PTHR10622">
    <property type="entry name" value="HET DOMAIN-CONTAINING PROTEIN"/>
    <property type="match status" value="1"/>
</dbReference>
<proteinExistence type="predicted"/>
<sequence>MWLLSTAELKLEYFSGPEAVPDGYAALSHVWIGEEQSFQDIQRLIARGVSLEDKRVSDKIRSACRVARENGFKWIWIDTCCIDKMSSAELSEAINSMFRWYALASICYAYLHDVSATYRRDIFGSSQWFTRGWTLQELIAPRFLLFMSSDWTPLGTKALLAEDIQGITGIDAEVLTFSRDVMAVSVARRMSWASRRRTTRPEDEAYCLMGIFGINMATLYGEGREAFRRLQEEIMKSSSDQSLFAWGETFGPEVMAHAALVRDAQEAANFLFAPSPAEFRNAADISPISPGKAVKLASACCSIPPSEARMAREMAVTSYGVRCHLVLVNVEGELYRLAVLACQDSSGHGVGLVLRLRQSSDESLPQYYVGASFSDGLPSPRSPAGVLERRKHRVHRLMTIQPDMLPILSMLNQVHAGRPGHLSRAFSASGESREMYIMHRPPHIAHPWMRLYASEPKGFFVPDWIEVAPSRYGFQCTRKHRFSGNPNEPLLLTFWHPKRNESFEIKLGRCASIPLWATVAILPASIGHRYAAYTSARHPVAGVPVKVPDGTAPPPPNPLPFSSPQFILPLQPPPPSGSLQFRTPQLDGSVYPPAAGPTKGSAAFLTPQVNMTGMTGSPQLAPSGAPCSTYHISTWKNASYCFGDHDRTIQLTFTRWPSADSYCLEFQLRGRVYEQMLLENQRRDGTLANGGYSQNPSVNVTDASTDSSKRGLRWSLAGMQELS</sequence>
<organism evidence="4 5">
    <name type="scientific">Lentinus brumalis</name>
    <dbReference type="NCBI Taxonomy" id="2498619"/>
    <lineage>
        <taxon>Eukaryota</taxon>
        <taxon>Fungi</taxon>
        <taxon>Dikarya</taxon>
        <taxon>Basidiomycota</taxon>
        <taxon>Agaricomycotina</taxon>
        <taxon>Agaricomycetes</taxon>
        <taxon>Polyporales</taxon>
        <taxon>Polyporaceae</taxon>
        <taxon>Lentinus</taxon>
    </lineage>
</organism>
<dbReference type="Proteomes" id="UP000256964">
    <property type="component" value="Unassembled WGS sequence"/>
</dbReference>
<dbReference type="AlphaFoldDB" id="A0A371CMA2"/>